<evidence type="ECO:0000313" key="2">
    <source>
        <dbReference type="EMBL" id="SBR62415.1"/>
    </source>
</evidence>
<feature type="compositionally biased region" description="Pro residues" evidence="1">
    <location>
        <begin position="1"/>
        <end position="21"/>
    </location>
</feature>
<dbReference type="AlphaFoldDB" id="A0A1A8MZW4"/>
<feature type="non-terminal residue" evidence="2">
    <location>
        <position position="1"/>
    </location>
</feature>
<feature type="region of interest" description="Disordered" evidence="1">
    <location>
        <begin position="1"/>
        <end position="25"/>
    </location>
</feature>
<gene>
    <name evidence="2" type="primary">DOK1A</name>
</gene>
<reference evidence="2" key="2">
    <citation type="submission" date="2016-06" db="EMBL/GenBank/DDBJ databases">
        <title>The genome of a short-lived fish provides insights into sex chromosome evolution and the genetic control of aging.</title>
        <authorList>
            <person name="Reichwald K."/>
            <person name="Felder M."/>
            <person name="Petzold A."/>
            <person name="Koch P."/>
            <person name="Groth M."/>
            <person name="Platzer M."/>
        </authorList>
    </citation>
    <scope>NUCLEOTIDE SEQUENCE</scope>
    <source>
        <tissue evidence="2">Brain</tissue>
    </source>
</reference>
<proteinExistence type="predicted"/>
<evidence type="ECO:0000256" key="1">
    <source>
        <dbReference type="SAM" id="MobiDB-lite"/>
    </source>
</evidence>
<sequence>EPPPRSAPPRLLHPPPPPSVQKPPQMKHLMMSSMKTWESSNQTRSRPEHRTFVRTETRLKSRFIC</sequence>
<dbReference type="EMBL" id="HAEF01021256">
    <property type="protein sequence ID" value="SBR62415.1"/>
    <property type="molecule type" value="Transcribed_RNA"/>
</dbReference>
<organism evidence="2">
    <name type="scientific">Nothobranchius pienaari</name>
    <dbReference type="NCBI Taxonomy" id="704102"/>
    <lineage>
        <taxon>Eukaryota</taxon>
        <taxon>Metazoa</taxon>
        <taxon>Chordata</taxon>
        <taxon>Craniata</taxon>
        <taxon>Vertebrata</taxon>
        <taxon>Euteleostomi</taxon>
        <taxon>Actinopterygii</taxon>
        <taxon>Neopterygii</taxon>
        <taxon>Teleostei</taxon>
        <taxon>Neoteleostei</taxon>
        <taxon>Acanthomorphata</taxon>
        <taxon>Ovalentaria</taxon>
        <taxon>Atherinomorphae</taxon>
        <taxon>Cyprinodontiformes</taxon>
        <taxon>Nothobranchiidae</taxon>
        <taxon>Nothobranchius</taxon>
    </lineage>
</organism>
<accession>A0A1A8MZW4</accession>
<reference evidence="2" key="1">
    <citation type="submission" date="2016-05" db="EMBL/GenBank/DDBJ databases">
        <authorList>
            <person name="Lavstsen T."/>
            <person name="Jespersen J.S."/>
        </authorList>
    </citation>
    <scope>NUCLEOTIDE SEQUENCE</scope>
    <source>
        <tissue evidence="2">Brain</tissue>
    </source>
</reference>
<protein>
    <submittedName>
        <fullName evidence="2">Docking protein 1a</fullName>
    </submittedName>
</protein>
<name>A0A1A8MZW4_9TELE</name>